<sequence length="108" mass="11009">MKIFVCVFAAVLAIALTPTAVAYADSADGTFLKALADQGITGDPGELIAAGRGVCDNVSGLATTLPKWSKAPALGPVMSALNLSLFQAEFVVSAAESAYCPQYLGLGR</sequence>
<evidence type="ECO:0000313" key="3">
    <source>
        <dbReference type="EMBL" id="ORV19212.1"/>
    </source>
</evidence>
<feature type="signal peptide" evidence="1">
    <location>
        <begin position="1"/>
        <end position="24"/>
    </location>
</feature>
<dbReference type="EMBL" id="LQOM01000010">
    <property type="protein sequence ID" value="ORV19212.1"/>
    <property type="molecule type" value="Genomic_DNA"/>
</dbReference>
<keyword evidence="1" id="KW-0732">Signal</keyword>
<evidence type="ECO:0000259" key="2">
    <source>
        <dbReference type="Pfam" id="PF05305"/>
    </source>
</evidence>
<dbReference type="Pfam" id="PF05305">
    <property type="entry name" value="DUF732"/>
    <property type="match status" value="1"/>
</dbReference>
<reference evidence="3 5" key="1">
    <citation type="submission" date="2016-01" db="EMBL/GenBank/DDBJ databases">
        <title>The new phylogeny of the genus Mycobacterium.</title>
        <authorList>
            <person name="Tarcisio F."/>
            <person name="Conor M."/>
            <person name="Antonella G."/>
            <person name="Elisabetta G."/>
            <person name="Giulia F.S."/>
            <person name="Sara T."/>
            <person name="Anna F."/>
            <person name="Clotilde B."/>
            <person name="Roberto B."/>
            <person name="Veronica D.S."/>
            <person name="Fabio R."/>
            <person name="Monica P."/>
            <person name="Olivier J."/>
            <person name="Enrico T."/>
            <person name="Nicola S."/>
        </authorList>
    </citation>
    <scope>NUCLEOTIDE SEQUENCE [LARGE SCALE GENOMIC DNA]</scope>
    <source>
        <strain evidence="3 5">DSM 44243</strain>
    </source>
</reference>
<comment type="caution">
    <text evidence="3">The sequence shown here is derived from an EMBL/GenBank/DDBJ whole genome shotgun (WGS) entry which is preliminary data.</text>
</comment>
<dbReference type="Proteomes" id="UP000230971">
    <property type="component" value="Unassembled WGS sequence"/>
</dbReference>
<organism evidence="3 5">
    <name type="scientific">Mycobacterium celatum</name>
    <dbReference type="NCBI Taxonomy" id="28045"/>
    <lineage>
        <taxon>Bacteria</taxon>
        <taxon>Bacillati</taxon>
        <taxon>Actinomycetota</taxon>
        <taxon>Actinomycetes</taxon>
        <taxon>Mycobacteriales</taxon>
        <taxon>Mycobacteriaceae</taxon>
        <taxon>Mycobacterium</taxon>
    </lineage>
</organism>
<evidence type="ECO:0000256" key="1">
    <source>
        <dbReference type="SAM" id="SignalP"/>
    </source>
</evidence>
<keyword evidence="5" id="KW-1185">Reference proteome</keyword>
<dbReference type="RefSeq" id="WP_062541594.1">
    <property type="nucleotide sequence ID" value="NZ_BBUN01000480.1"/>
</dbReference>
<feature type="chain" id="PRO_5014277521" evidence="1">
    <location>
        <begin position="25"/>
        <end position="108"/>
    </location>
</feature>
<dbReference type="EMBL" id="PDKV01000026">
    <property type="protein sequence ID" value="PIB76662.1"/>
    <property type="molecule type" value="Genomic_DNA"/>
</dbReference>
<dbReference type="STRING" id="28045.AWB95_01665"/>
<proteinExistence type="predicted"/>
<dbReference type="Proteomes" id="UP000193907">
    <property type="component" value="Unassembled WGS sequence"/>
</dbReference>
<feature type="domain" description="DUF732" evidence="2">
    <location>
        <begin position="27"/>
        <end position="102"/>
    </location>
</feature>
<dbReference type="OrthoDB" id="4747817at2"/>
<reference evidence="4 6" key="2">
    <citation type="journal article" date="2017" name="Infect. Genet. Evol.">
        <title>The new phylogeny of the genus Mycobacterium: The old and the news.</title>
        <authorList>
            <person name="Tortoli E."/>
            <person name="Fedrizzi T."/>
            <person name="Meehan C.J."/>
            <person name="Trovato A."/>
            <person name="Grottola A."/>
            <person name="Giacobazzi E."/>
            <person name="Serpini G.F."/>
            <person name="Tagliazucchi S."/>
            <person name="Fabio A."/>
            <person name="Bettua C."/>
            <person name="Bertorelli R."/>
            <person name="Frascaro F."/>
            <person name="De Sanctis V."/>
            <person name="Pecorari M."/>
            <person name="Jousson O."/>
            <person name="Segata N."/>
            <person name="Cirillo D.M."/>
        </authorList>
    </citation>
    <scope>NUCLEOTIDE SEQUENCE [LARGE SCALE GENOMIC DNA]</scope>
    <source>
        <strain evidence="4 6">NCTC 12882</strain>
    </source>
</reference>
<evidence type="ECO:0000313" key="6">
    <source>
        <dbReference type="Proteomes" id="UP000230971"/>
    </source>
</evidence>
<accession>A0A1X1RWH0</accession>
<dbReference type="AlphaFoldDB" id="A0A1X1RWH0"/>
<evidence type="ECO:0000313" key="5">
    <source>
        <dbReference type="Proteomes" id="UP000193907"/>
    </source>
</evidence>
<protein>
    <submittedName>
        <fullName evidence="4">DUF732 domain-containing protein</fullName>
    </submittedName>
</protein>
<dbReference type="InterPro" id="IPR007969">
    <property type="entry name" value="DUF732"/>
</dbReference>
<gene>
    <name evidence="3" type="ORF">AWB95_01665</name>
    <name evidence="4" type="ORF">CQY23_18160</name>
</gene>
<name>A0A1X1RWH0_MYCCE</name>
<evidence type="ECO:0000313" key="4">
    <source>
        <dbReference type="EMBL" id="PIB76662.1"/>
    </source>
</evidence>